<gene>
    <name evidence="1" type="ORF">MJB10_07810</name>
</gene>
<dbReference type="KEGG" id="proo:MJB10_07810"/>
<evidence type="ECO:0008006" key="3">
    <source>
        <dbReference type="Google" id="ProtNLM"/>
    </source>
</evidence>
<proteinExistence type="predicted"/>
<dbReference type="AlphaFoldDB" id="A0AA96LRP8"/>
<dbReference type="SUPFAM" id="SSF51658">
    <property type="entry name" value="Xylose isomerase-like"/>
    <property type="match status" value="1"/>
</dbReference>
<evidence type="ECO:0000313" key="2">
    <source>
        <dbReference type="Proteomes" id="UP001304650"/>
    </source>
</evidence>
<dbReference type="RefSeq" id="WP_314803215.1">
    <property type="nucleotide sequence ID" value="NZ_CP130319.1"/>
</dbReference>
<dbReference type="EMBL" id="CP130319">
    <property type="protein sequence ID" value="WNR45989.1"/>
    <property type="molecule type" value="Genomic_DNA"/>
</dbReference>
<sequence>MKFAIFTVMMPHYNPIEALDALQRAGYDGVEWRVAQVQALSCQYGIKGLI</sequence>
<name>A0AA96LRP8_9BACL</name>
<accession>A0AA96LRP8</accession>
<organism evidence="1 2">
    <name type="scientific">Paenibacillus roseopurpureus</name>
    <dbReference type="NCBI Taxonomy" id="2918901"/>
    <lineage>
        <taxon>Bacteria</taxon>
        <taxon>Bacillati</taxon>
        <taxon>Bacillota</taxon>
        <taxon>Bacilli</taxon>
        <taxon>Bacillales</taxon>
        <taxon>Paenibacillaceae</taxon>
        <taxon>Paenibacillus</taxon>
    </lineage>
</organism>
<dbReference type="InterPro" id="IPR036237">
    <property type="entry name" value="Xyl_isomerase-like_sf"/>
</dbReference>
<protein>
    <recommendedName>
        <fullName evidence="3">Xylose isomerase-like TIM barrel domain-containing protein</fullName>
    </recommendedName>
</protein>
<dbReference type="Gene3D" id="3.20.20.150">
    <property type="entry name" value="Divalent-metal-dependent TIM barrel enzymes"/>
    <property type="match status" value="1"/>
</dbReference>
<dbReference type="Proteomes" id="UP001304650">
    <property type="component" value="Chromosome"/>
</dbReference>
<evidence type="ECO:0000313" key="1">
    <source>
        <dbReference type="EMBL" id="WNR45989.1"/>
    </source>
</evidence>
<reference evidence="1" key="1">
    <citation type="submission" date="2022-02" db="EMBL/GenBank/DDBJ databases">
        <title>Paenibacillus sp. MBLB1832 Whole Genome Shotgun Sequencing.</title>
        <authorList>
            <person name="Hwang C.Y."/>
            <person name="Cho E.-S."/>
            <person name="Seo M.-J."/>
        </authorList>
    </citation>
    <scope>NUCLEOTIDE SEQUENCE</scope>
    <source>
        <strain evidence="1">MBLB1832</strain>
    </source>
</reference>
<keyword evidence="2" id="KW-1185">Reference proteome</keyword>